<reference evidence="3 4" key="1">
    <citation type="submission" date="2015-04" db="EMBL/GenBank/DDBJ databases">
        <title>Lasius niger genome sequencing.</title>
        <authorList>
            <person name="Konorov E.A."/>
            <person name="Nikitin M.A."/>
            <person name="Kirill M.V."/>
            <person name="Chang P."/>
        </authorList>
    </citation>
    <scope>NUCLEOTIDE SEQUENCE [LARGE SCALE GENOMIC DNA]</scope>
    <source>
        <tissue evidence="3">Whole</tissue>
    </source>
</reference>
<evidence type="ECO:0000256" key="2">
    <source>
        <dbReference type="SAM" id="Phobius"/>
    </source>
</evidence>
<comment type="caution">
    <text evidence="3">The sequence shown here is derived from an EMBL/GenBank/DDBJ whole genome shotgun (WGS) entry which is preliminary data.</text>
</comment>
<keyword evidence="2" id="KW-1133">Transmembrane helix</keyword>
<feature type="transmembrane region" description="Helical" evidence="2">
    <location>
        <begin position="6"/>
        <end position="25"/>
    </location>
</feature>
<name>A0A0J7NSX6_LASNI</name>
<evidence type="ECO:0000313" key="4">
    <source>
        <dbReference type="Proteomes" id="UP000036403"/>
    </source>
</evidence>
<protein>
    <submittedName>
        <fullName evidence="3">Uncharacterized protein</fullName>
    </submittedName>
</protein>
<gene>
    <name evidence="3" type="ORF">RF55_4252</name>
</gene>
<keyword evidence="2" id="KW-0812">Transmembrane</keyword>
<dbReference type="Proteomes" id="UP000036403">
    <property type="component" value="Unassembled WGS sequence"/>
</dbReference>
<dbReference type="EMBL" id="LBMM01001924">
    <property type="protein sequence ID" value="KMQ95525.1"/>
    <property type="molecule type" value="Genomic_DNA"/>
</dbReference>
<keyword evidence="4" id="KW-1185">Reference proteome</keyword>
<keyword evidence="2" id="KW-0472">Membrane</keyword>
<dbReference type="PaxDb" id="67767-A0A0J7NSX6"/>
<feature type="compositionally biased region" description="Basic and acidic residues" evidence="1">
    <location>
        <begin position="48"/>
        <end position="63"/>
    </location>
</feature>
<feature type="region of interest" description="Disordered" evidence="1">
    <location>
        <begin position="45"/>
        <end position="65"/>
    </location>
</feature>
<dbReference type="AlphaFoldDB" id="A0A0J7NSX6"/>
<sequence>MNRSPRFVVYGFSLPVPGIWTLLYAEPVRARRIMPKIFESTQPSFNHVRHEHDATGRDSRISGDHLCGYPSQNLLAATNEETDK</sequence>
<evidence type="ECO:0000313" key="3">
    <source>
        <dbReference type="EMBL" id="KMQ95525.1"/>
    </source>
</evidence>
<organism evidence="3 4">
    <name type="scientific">Lasius niger</name>
    <name type="common">Black garden ant</name>
    <dbReference type="NCBI Taxonomy" id="67767"/>
    <lineage>
        <taxon>Eukaryota</taxon>
        <taxon>Metazoa</taxon>
        <taxon>Ecdysozoa</taxon>
        <taxon>Arthropoda</taxon>
        <taxon>Hexapoda</taxon>
        <taxon>Insecta</taxon>
        <taxon>Pterygota</taxon>
        <taxon>Neoptera</taxon>
        <taxon>Endopterygota</taxon>
        <taxon>Hymenoptera</taxon>
        <taxon>Apocrita</taxon>
        <taxon>Aculeata</taxon>
        <taxon>Formicoidea</taxon>
        <taxon>Formicidae</taxon>
        <taxon>Formicinae</taxon>
        <taxon>Lasius</taxon>
        <taxon>Lasius</taxon>
    </lineage>
</organism>
<accession>A0A0J7NSX6</accession>
<proteinExistence type="predicted"/>
<evidence type="ECO:0000256" key="1">
    <source>
        <dbReference type="SAM" id="MobiDB-lite"/>
    </source>
</evidence>